<dbReference type="STRING" id="391936.S7S_02505"/>
<feature type="domain" description="Glutaredoxin" evidence="1">
    <location>
        <begin position="44"/>
        <end position="101"/>
    </location>
</feature>
<dbReference type="InterPro" id="IPR002109">
    <property type="entry name" value="Glutaredoxin"/>
</dbReference>
<dbReference type="Pfam" id="PF00462">
    <property type="entry name" value="Glutaredoxin"/>
    <property type="match status" value="1"/>
</dbReference>
<dbReference type="PROSITE" id="PS51354">
    <property type="entry name" value="GLUTAREDOXIN_2"/>
    <property type="match status" value="1"/>
</dbReference>
<gene>
    <name evidence="2" type="ORF">S7S_02505</name>
</gene>
<dbReference type="Gene3D" id="3.40.30.10">
    <property type="entry name" value="Glutaredoxin"/>
    <property type="match status" value="1"/>
</dbReference>
<evidence type="ECO:0000259" key="1">
    <source>
        <dbReference type="Pfam" id="PF00462"/>
    </source>
</evidence>
<dbReference type="KEGG" id="apac:S7S_02505"/>
<dbReference type="HOGENOM" id="CLU_164657_0_0_6"/>
<dbReference type="EMBL" id="CP004387">
    <property type="protein sequence ID" value="AJD46923.1"/>
    <property type="molecule type" value="Genomic_DNA"/>
</dbReference>
<name>A0A0B4XK44_9GAMM</name>
<sequence>MLVIAVLAAWQYGPTLYSAGKTQLVEAGIIRGALPGAPRERPAVVMYATRSCGYCARARKFFAEHNIPYTERNVEGRSPYRAEWERVGGTGVPTFVLGGEEVIKGWNERRLRERLL</sequence>
<dbReference type="AlphaFoldDB" id="A0A0B4XK44"/>
<evidence type="ECO:0000313" key="3">
    <source>
        <dbReference type="Proteomes" id="UP000006764"/>
    </source>
</evidence>
<dbReference type="CDD" id="cd02976">
    <property type="entry name" value="NrdH"/>
    <property type="match status" value="1"/>
</dbReference>
<proteinExistence type="predicted"/>
<keyword evidence="3" id="KW-1185">Reference proteome</keyword>
<reference evidence="2 3" key="1">
    <citation type="journal article" date="2012" name="J. Bacteriol.">
        <title>Genome sequence of an alkane-degrading bacterium, Alcanivorax pacificus type strain W11-5, isolated from deep sea sediment.</title>
        <authorList>
            <person name="Lai Q."/>
            <person name="Shao Z."/>
        </authorList>
    </citation>
    <scope>NUCLEOTIDE SEQUENCE [LARGE SCALE GENOMIC DNA]</scope>
    <source>
        <strain evidence="2 3">W11-5</strain>
    </source>
</reference>
<protein>
    <submittedName>
        <fullName evidence="2">Glutaredoxin</fullName>
    </submittedName>
</protein>
<organism evidence="2 3">
    <name type="scientific">Isoalcanivorax pacificus W11-5</name>
    <dbReference type="NCBI Taxonomy" id="391936"/>
    <lineage>
        <taxon>Bacteria</taxon>
        <taxon>Pseudomonadati</taxon>
        <taxon>Pseudomonadota</taxon>
        <taxon>Gammaproteobacteria</taxon>
        <taxon>Oceanospirillales</taxon>
        <taxon>Alcanivoracaceae</taxon>
        <taxon>Isoalcanivorax</taxon>
    </lineage>
</organism>
<accession>A0A0B4XK44</accession>
<evidence type="ECO:0000313" key="2">
    <source>
        <dbReference type="EMBL" id="AJD46923.1"/>
    </source>
</evidence>
<dbReference type="SUPFAM" id="SSF52833">
    <property type="entry name" value="Thioredoxin-like"/>
    <property type="match status" value="1"/>
</dbReference>
<dbReference type="InterPro" id="IPR036249">
    <property type="entry name" value="Thioredoxin-like_sf"/>
</dbReference>
<dbReference type="Proteomes" id="UP000006764">
    <property type="component" value="Chromosome"/>
</dbReference>